<dbReference type="PANTHER" id="PTHR39179">
    <property type="entry name" value="SPORE COAT PROTEIN I"/>
    <property type="match status" value="1"/>
</dbReference>
<name>A0A0U5B882_9BACL</name>
<evidence type="ECO:0000313" key="1">
    <source>
        <dbReference type="EMBL" id="BAU26973.1"/>
    </source>
</evidence>
<evidence type="ECO:0000313" key="2">
    <source>
        <dbReference type="Proteomes" id="UP000217696"/>
    </source>
</evidence>
<reference evidence="1 2" key="1">
    <citation type="submission" date="2015-12" db="EMBL/GenBank/DDBJ databases">
        <title>Genome sequence of Aneurinibacillus soli.</title>
        <authorList>
            <person name="Lee J.S."/>
            <person name="Lee K.C."/>
            <person name="Kim K.K."/>
            <person name="Lee B.W."/>
        </authorList>
    </citation>
    <scope>NUCLEOTIDE SEQUENCE [LARGE SCALE GENOMIC DNA]</scope>
    <source>
        <strain evidence="1 2">CB4</strain>
    </source>
</reference>
<dbReference type="EMBL" id="AP017312">
    <property type="protein sequence ID" value="BAU26973.1"/>
    <property type="molecule type" value="Genomic_DNA"/>
</dbReference>
<dbReference type="AlphaFoldDB" id="A0A0U5B882"/>
<dbReference type="RefSeq" id="WP_157737809.1">
    <property type="nucleotide sequence ID" value="NZ_AP017312.1"/>
</dbReference>
<dbReference type="PANTHER" id="PTHR39179:SF3">
    <property type="entry name" value="COTS-RELATED PROTEIN"/>
    <property type="match status" value="1"/>
</dbReference>
<sequence>MNLHAEIFRSHLEEYPFSIDEVKQADGGWIIQTDRGCKAVLYCPDENLLRWSHSWREYLVRTGFRSVQRYLATRSGAHWITDSIGCCALFDWWEEEKSWLDDDQLRQEGYRIIGRVLGQIHAFFDERTVYYRGRYRKKGMITATRLHSACRNIHAAINQIASEPSTKDTRWLMYNITRSSERIRRAEELYKGSGVEEEVLPLSFAFVDLSSLVYWEGEWYVTGLHNPVLVPRHEDTVSLLEQIIIYDGMESVAVFLDAYFAQRTMTEAEWNYVEALLAYPYAVLTAIEEPFQPDLYERVRDALVKQVQREQLLGEMHRRRKETG</sequence>
<dbReference type="KEGG" id="asoc:CB4_01142"/>
<organism evidence="1 2">
    <name type="scientific">Aneurinibacillus soli</name>
    <dbReference type="NCBI Taxonomy" id="1500254"/>
    <lineage>
        <taxon>Bacteria</taxon>
        <taxon>Bacillati</taxon>
        <taxon>Bacillota</taxon>
        <taxon>Bacilli</taxon>
        <taxon>Bacillales</taxon>
        <taxon>Paenibacillaceae</taxon>
        <taxon>Aneurinibacillus group</taxon>
        <taxon>Aneurinibacillus</taxon>
    </lineage>
</organism>
<dbReference type="Gene3D" id="3.30.200.20">
    <property type="entry name" value="Phosphorylase Kinase, domain 1"/>
    <property type="match status" value="1"/>
</dbReference>
<protein>
    <submittedName>
        <fullName evidence="1">Uncharacterized protein</fullName>
    </submittedName>
</protein>
<dbReference type="InterPro" id="IPR047175">
    <property type="entry name" value="CotS-like"/>
</dbReference>
<keyword evidence="2" id="KW-1185">Reference proteome</keyword>
<gene>
    <name evidence="1" type="ORF">CB4_01142</name>
</gene>
<proteinExistence type="predicted"/>
<dbReference type="InterPro" id="IPR011009">
    <property type="entry name" value="Kinase-like_dom_sf"/>
</dbReference>
<accession>A0A0U5B882</accession>
<dbReference type="SUPFAM" id="SSF56112">
    <property type="entry name" value="Protein kinase-like (PK-like)"/>
    <property type="match status" value="1"/>
</dbReference>
<dbReference type="Proteomes" id="UP000217696">
    <property type="component" value="Chromosome"/>
</dbReference>
<dbReference type="GO" id="GO:0042601">
    <property type="term" value="C:endospore-forming forespore"/>
    <property type="evidence" value="ECO:0007669"/>
    <property type="project" value="TreeGrafter"/>
</dbReference>